<proteinExistence type="predicted"/>
<evidence type="ECO:0000313" key="1">
    <source>
        <dbReference type="EMBL" id="PPK93062.1"/>
    </source>
</evidence>
<organism evidence="1 2">
    <name type="scientific">Nonlabens xylanidelens</name>
    <dbReference type="NCBI Taxonomy" id="191564"/>
    <lineage>
        <taxon>Bacteria</taxon>
        <taxon>Pseudomonadati</taxon>
        <taxon>Bacteroidota</taxon>
        <taxon>Flavobacteriia</taxon>
        <taxon>Flavobacteriales</taxon>
        <taxon>Flavobacteriaceae</taxon>
        <taxon>Nonlabens</taxon>
    </lineage>
</organism>
<evidence type="ECO:0000313" key="2">
    <source>
        <dbReference type="Proteomes" id="UP000239002"/>
    </source>
</evidence>
<name>A0A2S6IFR7_9FLAO</name>
<keyword evidence="2" id="KW-1185">Reference proteome</keyword>
<dbReference type="SUPFAM" id="SSF52540">
    <property type="entry name" value="P-loop containing nucleoside triphosphate hydrolases"/>
    <property type="match status" value="1"/>
</dbReference>
<protein>
    <submittedName>
        <fullName evidence="1">Uncharacterized protein</fullName>
    </submittedName>
</protein>
<dbReference type="InterPro" id="IPR027417">
    <property type="entry name" value="P-loop_NTPase"/>
</dbReference>
<dbReference type="Gene3D" id="3.40.50.300">
    <property type="entry name" value="P-loop containing nucleotide triphosphate hydrolases"/>
    <property type="match status" value="1"/>
</dbReference>
<dbReference type="OrthoDB" id="1148122at2"/>
<reference evidence="1 2" key="1">
    <citation type="submission" date="2018-02" db="EMBL/GenBank/DDBJ databases">
        <title>Genomic Encyclopedia of Archaeal and Bacterial Type Strains, Phase II (KMG-II): from individual species to whole genera.</title>
        <authorList>
            <person name="Goeker M."/>
        </authorList>
    </citation>
    <scope>NUCLEOTIDE SEQUENCE [LARGE SCALE GENOMIC DNA]</scope>
    <source>
        <strain evidence="1 2">DSM 16809</strain>
    </source>
</reference>
<gene>
    <name evidence="1" type="ORF">LY01_02767</name>
</gene>
<accession>A0A2S6IFR7</accession>
<dbReference type="EMBL" id="PTJE01000008">
    <property type="protein sequence ID" value="PPK93062.1"/>
    <property type="molecule type" value="Genomic_DNA"/>
</dbReference>
<comment type="caution">
    <text evidence="1">The sequence shown here is derived from an EMBL/GenBank/DDBJ whole genome shotgun (WGS) entry which is preliminary data.</text>
</comment>
<dbReference type="RefSeq" id="WP_104516553.1">
    <property type="nucleotide sequence ID" value="NZ_MQVW01000020.1"/>
</dbReference>
<dbReference type="Proteomes" id="UP000239002">
    <property type="component" value="Unassembled WGS sequence"/>
</dbReference>
<dbReference type="AlphaFoldDB" id="A0A2S6IFR7"/>
<sequence>MNSINFVETTNGYCHLYVIGKQGSGKTQLIKNLFFTDNKVKNGDDFVLVKHVTDGNHSVKLSIDEVSVNSFENFTGIYKGKAIQIFLVVISSAEDQESIRIIKKRYPNAIVYLFIQNKIDLSYKAYLFKLMKGIRDVFYISGNLEHDYQGIQYILENAIIKSSTNRLESVKTKIKNNLLSKKTALDIGKSDLTSFLEIPELFECVNLESLIVNVSSI</sequence>